<feature type="transmembrane region" description="Helical" evidence="1">
    <location>
        <begin position="72"/>
        <end position="91"/>
    </location>
</feature>
<proteinExistence type="predicted"/>
<evidence type="ECO:0000313" key="3">
    <source>
        <dbReference type="EMBL" id="MDX6185259.1"/>
    </source>
</evidence>
<feature type="transmembrane region" description="Helical" evidence="1">
    <location>
        <begin position="41"/>
        <end position="66"/>
    </location>
</feature>
<sequence>MTEPNNSNFNFEIDNSVYLNHKDAIKIFGHDEMTIKKLIKYLLIIGGILLLPFILKTIINLITIFFNNDFSLHPNILNYMGLALFLSGIYVKRNFRKIPMVIVYKDKIMFKNKKTYTNFPLLRILDLYDLYRMGNYTTLQKNEIKCIVNPENNYLDNKPYFELKANSLKYSILLNANKDYQKYIYTYLSNYLETDKTHLI</sequence>
<name>A0AAJ2SFC4_9FLAO</name>
<evidence type="ECO:0000256" key="1">
    <source>
        <dbReference type="SAM" id="Phobius"/>
    </source>
</evidence>
<organism evidence="3 4">
    <name type="scientific">Flavobacterium flavipigmentatum</name>
    <dbReference type="NCBI Taxonomy" id="2893884"/>
    <lineage>
        <taxon>Bacteria</taxon>
        <taxon>Pseudomonadati</taxon>
        <taxon>Bacteroidota</taxon>
        <taxon>Flavobacteriia</taxon>
        <taxon>Flavobacteriales</taxon>
        <taxon>Flavobacteriaceae</taxon>
        <taxon>Flavobacterium</taxon>
    </lineage>
</organism>
<accession>A0AAJ2SFC4</accession>
<keyword evidence="1" id="KW-0472">Membrane</keyword>
<dbReference type="RefSeq" id="WP_229973585.1">
    <property type="nucleotide sequence ID" value="NZ_CP087133.1"/>
</dbReference>
<gene>
    <name evidence="2" type="ORF">SGQ18_06040</name>
    <name evidence="3" type="ORF">SGQ44_05795</name>
</gene>
<dbReference type="Proteomes" id="UP001270053">
    <property type="component" value="Unassembled WGS sequence"/>
</dbReference>
<dbReference type="EMBL" id="JAWXVG010000002">
    <property type="protein sequence ID" value="MDX6181707.1"/>
    <property type="molecule type" value="Genomic_DNA"/>
</dbReference>
<dbReference type="AlphaFoldDB" id="A0AAJ2SFC4"/>
<dbReference type="EMBL" id="JAWXVH010000002">
    <property type="protein sequence ID" value="MDX6185259.1"/>
    <property type="molecule type" value="Genomic_DNA"/>
</dbReference>
<keyword evidence="1" id="KW-0812">Transmembrane</keyword>
<evidence type="ECO:0000313" key="2">
    <source>
        <dbReference type="EMBL" id="MDX6181707.1"/>
    </source>
</evidence>
<keyword evidence="1" id="KW-1133">Transmembrane helix</keyword>
<evidence type="ECO:0000313" key="4">
    <source>
        <dbReference type="Proteomes" id="UP001270053"/>
    </source>
</evidence>
<evidence type="ECO:0000313" key="5">
    <source>
        <dbReference type="Proteomes" id="UP001278738"/>
    </source>
</evidence>
<keyword evidence="5" id="KW-1185">Reference proteome</keyword>
<comment type="caution">
    <text evidence="3">The sequence shown here is derived from an EMBL/GenBank/DDBJ whole genome shotgun (WGS) entry which is preliminary data.</text>
</comment>
<reference evidence="3 5" key="1">
    <citation type="submission" date="2023-11" db="EMBL/GenBank/DDBJ databases">
        <title>Unpublished Manusciprt.</title>
        <authorList>
            <person name="Saticioglu I.B."/>
            <person name="Ay H."/>
            <person name="Ajmi N."/>
            <person name="Altun S."/>
            <person name="Duman M."/>
        </authorList>
    </citation>
    <scope>NUCLEOTIDE SEQUENCE</scope>
    <source>
        <strain evidence="2 5">Fl-33</strain>
        <strain evidence="3">Fl-77</strain>
    </source>
</reference>
<dbReference type="Proteomes" id="UP001278738">
    <property type="component" value="Unassembled WGS sequence"/>
</dbReference>
<protein>
    <submittedName>
        <fullName evidence="3">Uncharacterized protein</fullName>
    </submittedName>
</protein>